<dbReference type="Proteomes" id="UP000002195">
    <property type="component" value="Unassembled WGS sequence"/>
</dbReference>
<dbReference type="GlyGen" id="Q54NY6">
    <property type="glycosylation" value="1 site"/>
</dbReference>
<evidence type="ECO:0008006" key="5">
    <source>
        <dbReference type="Google" id="ProtNLM"/>
    </source>
</evidence>
<sequence>MKIKYLIILIINLIFLNSIVNSQTTQLTVSTSTGIDNYQCGVYQPCKTIDGALNSYKYSYGESYPLVLNFLVGSYSTLTSQNVTALNVTFNAALQYSYEMVSFVSNLSTPMFNIYQTSSPANTNLYFNGIQIVNPTYTGIRTDGLIHIDPFGYYEAGQVNIEFNQVSIPYGLVADLIYVDGQYVDMDDANNGWSDSLAIDAATSTPSISISFFNSQFGNDYYTSTFANSLVYSLKYPISLTVDSCNFTKVIASETLFPIGGSQISFSNIQMSDILVVSKPFFIFENSQITIRDSSFAGTLDSAQFLISFGSFLDFRNNEAVFNYQANSWNQDFPVLDIEKSFATISNSTISLDGQQQQQTDQGIIYAVNSDISLRLNLISSNISFIINSDGSNFYGYLLTFQQTYTSQYSYLVCSKTHKSTFRGDETFSYMPTFSKNCNYYEQYINTVSALNFVFVGVAFVLLCSGIVCCFRICFEKRKLKKKVDTHTYTPVSNGEITPINPGVPIDSSS</sequence>
<dbReference type="FunCoup" id="Q54NY6">
    <property type="interactions" value="877"/>
</dbReference>
<keyword evidence="1" id="KW-0812">Transmembrane</keyword>
<dbReference type="GeneID" id="8624843"/>
<name>Q54NY6_DICDI</name>
<gene>
    <name evidence="3" type="ORF">DDB_G0284917</name>
</gene>
<keyword evidence="1" id="KW-0472">Membrane</keyword>
<feature type="signal peptide" evidence="2">
    <location>
        <begin position="1"/>
        <end position="22"/>
    </location>
</feature>
<proteinExistence type="predicted"/>
<protein>
    <recommendedName>
        <fullName evidence="5">Transmembrane protein</fullName>
    </recommendedName>
</protein>
<evidence type="ECO:0000256" key="1">
    <source>
        <dbReference type="SAM" id="Phobius"/>
    </source>
</evidence>
<evidence type="ECO:0000313" key="4">
    <source>
        <dbReference type="Proteomes" id="UP000002195"/>
    </source>
</evidence>
<dbReference type="dictyBase" id="DDB_G0284917"/>
<dbReference type="RefSeq" id="XP_639931.1">
    <property type="nucleotide sequence ID" value="XM_634839.1"/>
</dbReference>
<keyword evidence="4" id="KW-1185">Reference proteome</keyword>
<keyword evidence="2" id="KW-0732">Signal</keyword>
<dbReference type="KEGG" id="ddi:DDB_G0284917"/>
<organism evidence="3 4">
    <name type="scientific">Dictyostelium discoideum</name>
    <name type="common">Social amoeba</name>
    <dbReference type="NCBI Taxonomy" id="44689"/>
    <lineage>
        <taxon>Eukaryota</taxon>
        <taxon>Amoebozoa</taxon>
        <taxon>Evosea</taxon>
        <taxon>Eumycetozoa</taxon>
        <taxon>Dictyostelia</taxon>
        <taxon>Dictyosteliales</taxon>
        <taxon>Dictyosteliaceae</taxon>
        <taxon>Dictyostelium</taxon>
    </lineage>
</organism>
<dbReference type="PaxDb" id="44689-DDB0186257"/>
<feature type="chain" id="PRO_5004249237" description="Transmembrane protein" evidence="2">
    <location>
        <begin position="23"/>
        <end position="510"/>
    </location>
</feature>
<dbReference type="SMR" id="Q54NY6"/>
<dbReference type="VEuPathDB" id="AmoebaDB:DDB_G0284917"/>
<dbReference type="EMBL" id="AAFI02000073">
    <property type="protein sequence ID" value="EAL64922.1"/>
    <property type="molecule type" value="Genomic_DNA"/>
</dbReference>
<comment type="caution">
    <text evidence="3">The sequence shown here is derived from an EMBL/GenBank/DDBJ whole genome shotgun (WGS) entry which is preliminary data.</text>
</comment>
<feature type="transmembrane region" description="Helical" evidence="1">
    <location>
        <begin position="453"/>
        <end position="475"/>
    </location>
</feature>
<dbReference type="OMA" id="CCFRICF"/>
<dbReference type="HOGENOM" id="CLU_534669_0_0_1"/>
<keyword evidence="1" id="KW-1133">Transmembrane helix</keyword>
<evidence type="ECO:0000313" key="3">
    <source>
        <dbReference type="EMBL" id="EAL64922.1"/>
    </source>
</evidence>
<dbReference type="InParanoid" id="Q54NY6"/>
<evidence type="ECO:0000256" key="2">
    <source>
        <dbReference type="SAM" id="SignalP"/>
    </source>
</evidence>
<dbReference type="eggNOG" id="ENOG502RIA8">
    <property type="taxonomic scope" value="Eukaryota"/>
</dbReference>
<reference evidence="3 4" key="1">
    <citation type="journal article" date="2005" name="Nature">
        <title>The genome of the social amoeba Dictyostelium discoideum.</title>
        <authorList>
            <consortium name="The Dictyostelium discoideum Sequencing Consortium"/>
            <person name="Eichinger L."/>
            <person name="Pachebat J.A."/>
            <person name="Glockner G."/>
            <person name="Rajandream M.A."/>
            <person name="Sucgang R."/>
            <person name="Berriman M."/>
            <person name="Song J."/>
            <person name="Olsen R."/>
            <person name="Szafranski K."/>
            <person name="Xu Q."/>
            <person name="Tunggal B."/>
            <person name="Kummerfeld S."/>
            <person name="Madera M."/>
            <person name="Konfortov B.A."/>
            <person name="Rivero F."/>
            <person name="Bankier A.T."/>
            <person name="Lehmann R."/>
            <person name="Hamlin N."/>
            <person name="Davies R."/>
            <person name="Gaudet P."/>
            <person name="Fey P."/>
            <person name="Pilcher K."/>
            <person name="Chen G."/>
            <person name="Saunders D."/>
            <person name="Sodergren E."/>
            <person name="Davis P."/>
            <person name="Kerhornou A."/>
            <person name="Nie X."/>
            <person name="Hall N."/>
            <person name="Anjard C."/>
            <person name="Hemphill L."/>
            <person name="Bason N."/>
            <person name="Farbrother P."/>
            <person name="Desany B."/>
            <person name="Just E."/>
            <person name="Morio T."/>
            <person name="Rost R."/>
            <person name="Churcher C."/>
            <person name="Cooper J."/>
            <person name="Haydock S."/>
            <person name="van Driessche N."/>
            <person name="Cronin A."/>
            <person name="Goodhead I."/>
            <person name="Muzny D."/>
            <person name="Mourier T."/>
            <person name="Pain A."/>
            <person name="Lu M."/>
            <person name="Harper D."/>
            <person name="Lindsay R."/>
            <person name="Hauser H."/>
            <person name="James K."/>
            <person name="Quiles M."/>
            <person name="Madan Babu M."/>
            <person name="Saito T."/>
            <person name="Buchrieser C."/>
            <person name="Wardroper A."/>
            <person name="Felder M."/>
            <person name="Thangavelu M."/>
            <person name="Johnson D."/>
            <person name="Knights A."/>
            <person name="Loulseged H."/>
            <person name="Mungall K."/>
            <person name="Oliver K."/>
            <person name="Price C."/>
            <person name="Quail M.A."/>
            <person name="Urushihara H."/>
            <person name="Hernandez J."/>
            <person name="Rabbinowitsch E."/>
            <person name="Steffen D."/>
            <person name="Sanders M."/>
            <person name="Ma J."/>
            <person name="Kohara Y."/>
            <person name="Sharp S."/>
            <person name="Simmonds M."/>
            <person name="Spiegler S."/>
            <person name="Tivey A."/>
            <person name="Sugano S."/>
            <person name="White B."/>
            <person name="Walker D."/>
            <person name="Woodward J."/>
            <person name="Winckler T."/>
            <person name="Tanaka Y."/>
            <person name="Shaulsky G."/>
            <person name="Schleicher M."/>
            <person name="Weinstock G."/>
            <person name="Rosenthal A."/>
            <person name="Cox E.C."/>
            <person name="Chisholm R.L."/>
            <person name="Gibbs R."/>
            <person name="Loomis W.F."/>
            <person name="Platzer M."/>
            <person name="Kay R.R."/>
            <person name="Williams J."/>
            <person name="Dear P.H."/>
            <person name="Noegel A.A."/>
            <person name="Barrell B."/>
            <person name="Kuspa A."/>
        </authorList>
    </citation>
    <scope>NUCLEOTIDE SEQUENCE [LARGE SCALE GENOMIC DNA]</scope>
    <source>
        <strain evidence="3 4">AX4</strain>
    </source>
</reference>
<accession>Q54NY6</accession>
<dbReference type="AlphaFoldDB" id="Q54NY6"/>